<sequence length="465" mass="48503">MRVLPHDLASYLLAFGTCSFCHLPYLSQCVLRYRTVALADQRVPVEFRLCKPHWDDETGRIAAMFATPAAVTARGGDEDEEADAWVAAWTSGRVNPPPLRVRLGRSRSRMRSQSRARAATEPDVPITAVDAPERVVTPPPLPPRTNSSTSTPPAQATVPSPPFGPAKRLSGLNMMGPPAPLPGPTTPPVTADLVADMSIVDEPVAPDADATATVSGSKTAATSSNARSRSASLRSLVATLLRTASVASLRGRTRTVSGTLTVPNTTTASPPAIGSDSDPDPGNDDDATPADALHARAPIPLVGPVRSLVAARTRVAAMDPPRIPPLGVLAAANAEARGEWSVLLVPITTPTIDPAPRGGLVRAASAPVIDSPDAAPAQQPGTRRSWTARLRRWGSARSAASHEPVLDFSDLPPTPVREEAPGFPDPAEEASVASSRPVTPVAGRHRRRGTDRAAEAAAMVVGGAP</sequence>
<keyword evidence="3" id="KW-1185">Reference proteome</keyword>
<dbReference type="OrthoDB" id="660555at2759"/>
<accession>A0A0L0TDF6</accession>
<feature type="region of interest" description="Disordered" evidence="1">
    <location>
        <begin position="208"/>
        <end position="231"/>
    </location>
</feature>
<feature type="compositionally biased region" description="Low complexity" evidence="1">
    <location>
        <begin position="219"/>
        <end position="231"/>
    </location>
</feature>
<dbReference type="AlphaFoldDB" id="A0A0L0TDF6"/>
<organism evidence="2 3">
    <name type="scientific">Allomyces macrogynus (strain ATCC 38327)</name>
    <name type="common">Allomyces javanicus var. macrogynus</name>
    <dbReference type="NCBI Taxonomy" id="578462"/>
    <lineage>
        <taxon>Eukaryota</taxon>
        <taxon>Fungi</taxon>
        <taxon>Fungi incertae sedis</taxon>
        <taxon>Blastocladiomycota</taxon>
        <taxon>Blastocladiomycetes</taxon>
        <taxon>Blastocladiales</taxon>
        <taxon>Blastocladiaceae</taxon>
        <taxon>Allomyces</taxon>
    </lineage>
</organism>
<feature type="region of interest" description="Disordered" evidence="1">
    <location>
        <begin position="256"/>
        <end position="290"/>
    </location>
</feature>
<dbReference type="VEuPathDB" id="FungiDB:AMAG_17037"/>
<gene>
    <name evidence="2" type="ORF">AMAG_17037</name>
</gene>
<reference evidence="3" key="2">
    <citation type="submission" date="2009-11" db="EMBL/GenBank/DDBJ databases">
        <title>The Genome Sequence of Allomyces macrogynus strain ATCC 38327.</title>
        <authorList>
            <consortium name="The Broad Institute Genome Sequencing Platform"/>
            <person name="Russ C."/>
            <person name="Cuomo C."/>
            <person name="Shea T."/>
            <person name="Young S.K."/>
            <person name="Zeng Q."/>
            <person name="Koehrsen M."/>
            <person name="Haas B."/>
            <person name="Borodovsky M."/>
            <person name="Guigo R."/>
            <person name="Alvarado L."/>
            <person name="Berlin A."/>
            <person name="Borenstein D."/>
            <person name="Chen Z."/>
            <person name="Engels R."/>
            <person name="Freedman E."/>
            <person name="Gellesch M."/>
            <person name="Goldberg J."/>
            <person name="Griggs A."/>
            <person name="Gujja S."/>
            <person name="Heiman D."/>
            <person name="Hepburn T."/>
            <person name="Howarth C."/>
            <person name="Jen D."/>
            <person name="Larson L."/>
            <person name="Lewis B."/>
            <person name="Mehta T."/>
            <person name="Park D."/>
            <person name="Pearson M."/>
            <person name="Roberts A."/>
            <person name="Saif S."/>
            <person name="Shenoy N."/>
            <person name="Sisk P."/>
            <person name="Stolte C."/>
            <person name="Sykes S."/>
            <person name="Walk T."/>
            <person name="White J."/>
            <person name="Yandava C."/>
            <person name="Burger G."/>
            <person name="Gray M.W."/>
            <person name="Holland P.W.H."/>
            <person name="King N."/>
            <person name="Lang F.B.F."/>
            <person name="Roger A.J."/>
            <person name="Ruiz-Trillo I."/>
            <person name="Lander E."/>
            <person name="Nusbaum C."/>
        </authorList>
    </citation>
    <scope>NUCLEOTIDE SEQUENCE [LARGE SCALE GENOMIC DNA]</scope>
    <source>
        <strain evidence="3">ATCC 38327</strain>
    </source>
</reference>
<reference evidence="2 3" key="1">
    <citation type="submission" date="2009-11" db="EMBL/GenBank/DDBJ databases">
        <title>Annotation of Allomyces macrogynus ATCC 38327.</title>
        <authorList>
            <consortium name="The Broad Institute Genome Sequencing Platform"/>
            <person name="Russ C."/>
            <person name="Cuomo C."/>
            <person name="Burger G."/>
            <person name="Gray M.W."/>
            <person name="Holland P.W.H."/>
            <person name="King N."/>
            <person name="Lang F.B.F."/>
            <person name="Roger A.J."/>
            <person name="Ruiz-Trillo I."/>
            <person name="Young S.K."/>
            <person name="Zeng Q."/>
            <person name="Gargeya S."/>
            <person name="Fitzgerald M."/>
            <person name="Haas B."/>
            <person name="Abouelleil A."/>
            <person name="Alvarado L."/>
            <person name="Arachchi H.M."/>
            <person name="Berlin A."/>
            <person name="Chapman S.B."/>
            <person name="Gearin G."/>
            <person name="Goldberg J."/>
            <person name="Griggs A."/>
            <person name="Gujja S."/>
            <person name="Hansen M."/>
            <person name="Heiman D."/>
            <person name="Howarth C."/>
            <person name="Larimer J."/>
            <person name="Lui A."/>
            <person name="MacDonald P.J.P."/>
            <person name="McCowen C."/>
            <person name="Montmayeur A."/>
            <person name="Murphy C."/>
            <person name="Neiman D."/>
            <person name="Pearson M."/>
            <person name="Priest M."/>
            <person name="Roberts A."/>
            <person name="Saif S."/>
            <person name="Shea T."/>
            <person name="Sisk P."/>
            <person name="Stolte C."/>
            <person name="Sykes S."/>
            <person name="Wortman J."/>
            <person name="Nusbaum C."/>
            <person name="Birren B."/>
        </authorList>
    </citation>
    <scope>NUCLEOTIDE SEQUENCE [LARGE SCALE GENOMIC DNA]</scope>
    <source>
        <strain evidence="2 3">ATCC 38327</strain>
    </source>
</reference>
<feature type="compositionally biased region" description="Low complexity" evidence="1">
    <location>
        <begin position="144"/>
        <end position="153"/>
    </location>
</feature>
<feature type="compositionally biased region" description="Low complexity" evidence="1">
    <location>
        <begin position="455"/>
        <end position="465"/>
    </location>
</feature>
<dbReference type="Proteomes" id="UP000054350">
    <property type="component" value="Unassembled WGS sequence"/>
</dbReference>
<evidence type="ECO:0000256" key="1">
    <source>
        <dbReference type="SAM" id="MobiDB-lite"/>
    </source>
</evidence>
<feature type="region of interest" description="Disordered" evidence="1">
    <location>
        <begin position="98"/>
        <end position="190"/>
    </location>
</feature>
<feature type="compositionally biased region" description="Acidic residues" evidence="1">
    <location>
        <begin position="277"/>
        <end position="288"/>
    </location>
</feature>
<protein>
    <submittedName>
        <fullName evidence="2">Uncharacterized protein</fullName>
    </submittedName>
</protein>
<feature type="compositionally biased region" description="Pro residues" evidence="1">
    <location>
        <begin position="177"/>
        <end position="187"/>
    </location>
</feature>
<evidence type="ECO:0000313" key="3">
    <source>
        <dbReference type="Proteomes" id="UP000054350"/>
    </source>
</evidence>
<dbReference type="EMBL" id="GG745381">
    <property type="protein sequence ID" value="KNE72594.1"/>
    <property type="molecule type" value="Genomic_DNA"/>
</dbReference>
<feature type="region of interest" description="Disordered" evidence="1">
    <location>
        <begin position="399"/>
        <end position="465"/>
    </location>
</feature>
<proteinExistence type="predicted"/>
<feature type="compositionally biased region" description="Basic residues" evidence="1">
    <location>
        <begin position="102"/>
        <end position="114"/>
    </location>
</feature>
<feature type="compositionally biased region" description="Polar residues" evidence="1">
    <location>
        <begin position="256"/>
        <end position="269"/>
    </location>
</feature>
<evidence type="ECO:0000313" key="2">
    <source>
        <dbReference type="EMBL" id="KNE72594.1"/>
    </source>
</evidence>
<name>A0A0L0TDF6_ALLM3</name>